<organism evidence="3 4">
    <name type="scientific">Cytobacillus firmus DS1</name>
    <dbReference type="NCBI Taxonomy" id="1307436"/>
    <lineage>
        <taxon>Bacteria</taxon>
        <taxon>Bacillati</taxon>
        <taxon>Bacillota</taxon>
        <taxon>Bacilli</taxon>
        <taxon>Bacillales</taxon>
        <taxon>Bacillaceae</taxon>
        <taxon>Cytobacillus</taxon>
    </lineage>
</organism>
<evidence type="ECO:0000313" key="4">
    <source>
        <dbReference type="Proteomes" id="UP000019270"/>
    </source>
</evidence>
<gene>
    <name evidence="3" type="ORF">PBF_16364</name>
</gene>
<keyword evidence="1" id="KW-0129">CBS domain</keyword>
<dbReference type="Proteomes" id="UP000019270">
    <property type="component" value="Unassembled WGS sequence"/>
</dbReference>
<sequence length="248" mass="28397">MKTMTQSEKIARFEAAFNRIHVQLKKLVKDPREHAPYGEVLYTARNLHNVVRTHYDLLRLFGKLRNAIVHERIQKDFYIAEPHDEVIEEIERISETLMKPPLALSIASQPVITHSPETSLMDILKIIDTKGFSQIPIYEDNHFQGLLTEGGIAKWLSLNAVRGTISIEDVLVKDILPLEKKHNVKFLSRGSSIYDLEDAFEQSFECNKKLEAILITEHGSRTQKPIGIVTSWDLVRIDHTTFALASQM</sequence>
<dbReference type="OrthoDB" id="49104at2"/>
<dbReference type="SUPFAM" id="SSF54631">
    <property type="entry name" value="CBS-domain pair"/>
    <property type="match status" value="1"/>
</dbReference>
<comment type="caution">
    <text evidence="3">The sequence shown here is derived from an EMBL/GenBank/DDBJ whole genome shotgun (WGS) entry which is preliminary data.</text>
</comment>
<reference evidence="4" key="1">
    <citation type="submission" date="2013-03" db="EMBL/GenBank/DDBJ databases">
        <title>Draft genome sequence of Bacillus firmus DS1.</title>
        <authorList>
            <person name="Peng D."/>
            <person name="Zhu L."/>
            <person name="Sun M."/>
        </authorList>
    </citation>
    <scope>NUCLEOTIDE SEQUENCE [LARGE SCALE GENOMIC DNA]</scope>
    <source>
        <strain evidence="4">DS1</strain>
    </source>
</reference>
<dbReference type="Pfam" id="PF00571">
    <property type="entry name" value="CBS"/>
    <property type="match status" value="1"/>
</dbReference>
<feature type="domain" description="CBS" evidence="2">
    <location>
        <begin position="107"/>
        <end position="164"/>
    </location>
</feature>
<dbReference type="InterPro" id="IPR046342">
    <property type="entry name" value="CBS_dom_sf"/>
</dbReference>
<protein>
    <recommendedName>
        <fullName evidence="2">CBS domain-containing protein</fullName>
    </recommendedName>
</protein>
<dbReference type="EMBL" id="APVL01000012">
    <property type="protein sequence ID" value="EWG09970.1"/>
    <property type="molecule type" value="Genomic_DNA"/>
</dbReference>
<evidence type="ECO:0000259" key="2">
    <source>
        <dbReference type="PROSITE" id="PS51371"/>
    </source>
</evidence>
<evidence type="ECO:0000256" key="1">
    <source>
        <dbReference type="PROSITE-ProRule" id="PRU00703"/>
    </source>
</evidence>
<proteinExistence type="predicted"/>
<dbReference type="RefSeq" id="WP_035330992.1">
    <property type="nucleotide sequence ID" value="NZ_APVL01000012.1"/>
</dbReference>
<dbReference type="SMART" id="SM00116">
    <property type="entry name" value="CBS"/>
    <property type="match status" value="2"/>
</dbReference>
<dbReference type="AlphaFoldDB" id="W7KR62"/>
<evidence type="ECO:0000313" key="3">
    <source>
        <dbReference type="EMBL" id="EWG09970.1"/>
    </source>
</evidence>
<dbReference type="InterPro" id="IPR000644">
    <property type="entry name" value="CBS_dom"/>
</dbReference>
<reference evidence="3 4" key="2">
    <citation type="journal article" date="2016" name="Sci. Rep.">
        <title>A novel serine protease, Sep1, from Bacillus firmus DS-1 has nematicidal activity and degrades multiple intestinal-associated nematode proteins.</title>
        <authorList>
            <person name="Geng C."/>
            <person name="Nie X."/>
            <person name="Tang Z."/>
            <person name="Zhang Y."/>
            <person name="Lin J."/>
            <person name="Sun M."/>
            <person name="Peng D."/>
        </authorList>
    </citation>
    <scope>NUCLEOTIDE SEQUENCE [LARGE SCALE GENOMIC DNA]</scope>
    <source>
        <strain evidence="3 4">DS1</strain>
    </source>
</reference>
<accession>W7KR62</accession>
<name>W7KR62_CYTFI</name>
<dbReference type="Gene3D" id="3.10.580.10">
    <property type="entry name" value="CBS-domain"/>
    <property type="match status" value="1"/>
</dbReference>
<dbReference type="eggNOG" id="COG3620">
    <property type="taxonomic scope" value="Bacteria"/>
</dbReference>
<dbReference type="PROSITE" id="PS51371">
    <property type="entry name" value="CBS"/>
    <property type="match status" value="1"/>
</dbReference>
<dbReference type="PATRIC" id="fig|1307436.3.peg.3512"/>